<evidence type="ECO:0000313" key="2">
    <source>
        <dbReference type="Proteomes" id="UP000887565"/>
    </source>
</evidence>
<sequence length="344" mass="39067">MHGRNFYSVDAHKIHSNVLTPSILVDIQIILEGIKQSPEKWKRARLIGLCAENIKLKGIVADMFALGVECFTLYFPQAKDRIAQASKPDQQVITYSILDAYYPILMFLVYGRYGFMDSIYDNIQIFPHDFLLPEFIHTATQNLYDNMKVDYDGDEKGAFCVVDPTLLKIYPNAMLTGECPTKTPTQAPTQASADTEFNKETAMAIESLIKDIADESFAIKTKIPTETDIIQIGRYEDDVSQTDTTAPTTMAKITSSLTALSKNLSYSQYQLDSIREQDREHPSDSKDHQKRIEWARALKRDQLRKEELESQQPLTADSEKMIDEPTTLQQAEMVCIQQQQDSSP</sequence>
<feature type="compositionally biased region" description="Polar residues" evidence="1">
    <location>
        <begin position="326"/>
        <end position="344"/>
    </location>
</feature>
<evidence type="ECO:0000256" key="1">
    <source>
        <dbReference type="SAM" id="MobiDB-lite"/>
    </source>
</evidence>
<accession>A0A915LCM8</accession>
<proteinExistence type="predicted"/>
<organism evidence="2 3">
    <name type="scientific">Romanomermis culicivorax</name>
    <name type="common">Nematode worm</name>
    <dbReference type="NCBI Taxonomy" id="13658"/>
    <lineage>
        <taxon>Eukaryota</taxon>
        <taxon>Metazoa</taxon>
        <taxon>Ecdysozoa</taxon>
        <taxon>Nematoda</taxon>
        <taxon>Enoplea</taxon>
        <taxon>Dorylaimia</taxon>
        <taxon>Mermithida</taxon>
        <taxon>Mermithoidea</taxon>
        <taxon>Mermithidae</taxon>
        <taxon>Romanomermis</taxon>
    </lineage>
</organism>
<name>A0A915LCM8_ROMCU</name>
<feature type="region of interest" description="Disordered" evidence="1">
    <location>
        <begin position="303"/>
        <end position="344"/>
    </location>
</feature>
<evidence type="ECO:0000313" key="3">
    <source>
        <dbReference type="WBParaSite" id="nRc.2.0.1.t47566-RA"/>
    </source>
</evidence>
<reference evidence="3" key="1">
    <citation type="submission" date="2022-11" db="UniProtKB">
        <authorList>
            <consortium name="WormBaseParasite"/>
        </authorList>
    </citation>
    <scope>IDENTIFICATION</scope>
</reference>
<keyword evidence="2" id="KW-1185">Reference proteome</keyword>
<dbReference type="AlphaFoldDB" id="A0A915LCM8"/>
<dbReference type="Proteomes" id="UP000887565">
    <property type="component" value="Unplaced"/>
</dbReference>
<dbReference type="WBParaSite" id="nRc.2.0.1.t47566-RA">
    <property type="protein sequence ID" value="nRc.2.0.1.t47566-RA"/>
    <property type="gene ID" value="nRc.2.0.1.g47566"/>
</dbReference>
<protein>
    <submittedName>
        <fullName evidence="3">Uncharacterized protein</fullName>
    </submittedName>
</protein>